<feature type="compositionally biased region" description="Polar residues" evidence="1">
    <location>
        <begin position="151"/>
        <end position="163"/>
    </location>
</feature>
<dbReference type="PANTHER" id="PTHR21666">
    <property type="entry name" value="PEPTIDASE-RELATED"/>
    <property type="match status" value="1"/>
</dbReference>
<feature type="domain" description="LysM" evidence="2">
    <location>
        <begin position="103"/>
        <end position="147"/>
    </location>
</feature>
<dbReference type="InterPro" id="IPR016047">
    <property type="entry name" value="M23ase_b-sheet_dom"/>
</dbReference>
<dbReference type="STRING" id="574349.SAMN05443545_105333"/>
<gene>
    <name evidence="3" type="ORF">SAMN05443545_105333</name>
</gene>
<dbReference type="AlphaFoldDB" id="A0A1H3BVG8"/>
<dbReference type="PANTHER" id="PTHR21666:SF270">
    <property type="entry name" value="MUREIN HYDROLASE ACTIVATOR ENVC"/>
    <property type="match status" value="1"/>
</dbReference>
<dbReference type="SUPFAM" id="SSF54106">
    <property type="entry name" value="LysM domain"/>
    <property type="match status" value="1"/>
</dbReference>
<keyword evidence="4" id="KW-1185">Reference proteome</keyword>
<organism evidence="3 4">
    <name type="scientific">Aidingimonas halophila</name>
    <dbReference type="NCBI Taxonomy" id="574349"/>
    <lineage>
        <taxon>Bacteria</taxon>
        <taxon>Pseudomonadati</taxon>
        <taxon>Pseudomonadota</taxon>
        <taxon>Gammaproteobacteria</taxon>
        <taxon>Oceanospirillales</taxon>
        <taxon>Halomonadaceae</taxon>
        <taxon>Aidingimonas</taxon>
    </lineage>
</organism>
<keyword evidence="3" id="KW-0378">Hydrolase</keyword>
<dbReference type="SMART" id="SM00257">
    <property type="entry name" value="LysM"/>
    <property type="match status" value="2"/>
</dbReference>
<evidence type="ECO:0000313" key="4">
    <source>
        <dbReference type="Proteomes" id="UP000198500"/>
    </source>
</evidence>
<reference evidence="3 4" key="1">
    <citation type="submission" date="2016-10" db="EMBL/GenBank/DDBJ databases">
        <authorList>
            <person name="de Groot N.N."/>
        </authorList>
    </citation>
    <scope>NUCLEOTIDE SEQUENCE [LARGE SCALE GENOMIC DNA]</scope>
    <source>
        <strain evidence="3 4">DSM 19219</strain>
    </source>
</reference>
<dbReference type="EMBL" id="FNNI01000005">
    <property type="protein sequence ID" value="SDX45801.1"/>
    <property type="molecule type" value="Genomic_DNA"/>
</dbReference>
<dbReference type="CDD" id="cd00118">
    <property type="entry name" value="LysM"/>
    <property type="match status" value="2"/>
</dbReference>
<accession>A0A1H3BVG8</accession>
<evidence type="ECO:0000259" key="2">
    <source>
        <dbReference type="PROSITE" id="PS51782"/>
    </source>
</evidence>
<dbReference type="InterPro" id="IPR018392">
    <property type="entry name" value="LysM"/>
</dbReference>
<dbReference type="Gene3D" id="3.10.350.10">
    <property type="entry name" value="LysM domain"/>
    <property type="match status" value="2"/>
</dbReference>
<dbReference type="InterPro" id="IPR036779">
    <property type="entry name" value="LysM_dom_sf"/>
</dbReference>
<protein>
    <submittedName>
        <fullName evidence="3">Murein DD-endopeptidase MepM and murein hydrolase activator NlpD, contain LysM domain</fullName>
    </submittedName>
</protein>
<feature type="region of interest" description="Disordered" evidence="1">
    <location>
        <begin position="151"/>
        <end position="192"/>
    </location>
</feature>
<dbReference type="PROSITE" id="PS51782">
    <property type="entry name" value="LYSM"/>
    <property type="match status" value="2"/>
</dbReference>
<dbReference type="CDD" id="cd12797">
    <property type="entry name" value="M23_peptidase"/>
    <property type="match status" value="1"/>
</dbReference>
<dbReference type="InterPro" id="IPR011055">
    <property type="entry name" value="Dup_hybrid_motif"/>
</dbReference>
<sequence length="309" mass="34047">MAECPVARQGSSHRYLLVTLILTLVVLAGCAAPSPGTSRLKSITGQWIEVQRGDTLGAIARRAGVPVERLSRFNPDTDPDRLLIGQRLLVPTQQERAPRDGPYRYQVRPGDTYTAIAQHFDTRTSRIQKANPRVEPTQLAVGQLIQVPLAKTSSRPSSSTPQKPETPAVASTSSPESSDDNEPPDNTQDWSWPLDDYRIERDYGKNQHGTLQPMLLATTQGAHARAVADGDVKFAGSMRQLGRVVIIHHPNNLQSVYAQCDTLDVDAGSTIEQNSPVCKVARNNVTQRYDLLFDMRRGGKPMDPQRLLP</sequence>
<proteinExistence type="predicted"/>
<evidence type="ECO:0000256" key="1">
    <source>
        <dbReference type="SAM" id="MobiDB-lite"/>
    </source>
</evidence>
<dbReference type="SUPFAM" id="SSF51261">
    <property type="entry name" value="Duplicated hybrid motif"/>
    <property type="match status" value="1"/>
</dbReference>
<dbReference type="Proteomes" id="UP000198500">
    <property type="component" value="Unassembled WGS sequence"/>
</dbReference>
<evidence type="ECO:0000313" key="3">
    <source>
        <dbReference type="EMBL" id="SDX45801.1"/>
    </source>
</evidence>
<dbReference type="Gene3D" id="2.70.70.10">
    <property type="entry name" value="Glucose Permease (Domain IIA)"/>
    <property type="match status" value="1"/>
</dbReference>
<dbReference type="OrthoDB" id="9795421at2"/>
<name>A0A1H3BVG8_9GAMM</name>
<dbReference type="Pfam" id="PF01551">
    <property type="entry name" value="Peptidase_M23"/>
    <property type="match status" value="1"/>
</dbReference>
<feature type="domain" description="LysM" evidence="2">
    <location>
        <begin position="46"/>
        <end position="90"/>
    </location>
</feature>
<dbReference type="InterPro" id="IPR050570">
    <property type="entry name" value="Cell_wall_metabolism_enzyme"/>
</dbReference>
<dbReference type="GO" id="GO:0004222">
    <property type="term" value="F:metalloendopeptidase activity"/>
    <property type="evidence" value="ECO:0007669"/>
    <property type="project" value="TreeGrafter"/>
</dbReference>
<dbReference type="Pfam" id="PF01476">
    <property type="entry name" value="LysM"/>
    <property type="match status" value="2"/>
</dbReference>